<accession>A0A2N0BCI2</accession>
<dbReference type="RefSeq" id="WP_100745775.1">
    <property type="nucleotide sequence ID" value="NZ_NPEF02000029.1"/>
</dbReference>
<reference evidence="5" key="3">
    <citation type="submission" date="2023-10" db="EMBL/GenBank/DDBJ databases">
        <authorList>
            <person name="Picardeau M."/>
            <person name="Thibeaux R."/>
        </authorList>
    </citation>
    <scope>NUCLEOTIDE SEQUENCE</scope>
    <source>
        <strain evidence="5">ATI7-C-A5</strain>
    </source>
</reference>
<dbReference type="InterPro" id="IPR018119">
    <property type="entry name" value="Strictosidine_synth_cons-reg"/>
</dbReference>
<dbReference type="EMBL" id="NPEF02000029">
    <property type="protein sequence ID" value="MDV6237659.1"/>
    <property type="molecule type" value="Genomic_DNA"/>
</dbReference>
<dbReference type="InterPro" id="IPR011042">
    <property type="entry name" value="6-blade_b-propeller_TolB-like"/>
</dbReference>
<evidence type="ECO:0000256" key="3">
    <source>
        <dbReference type="ARBA" id="ARBA00023180"/>
    </source>
</evidence>
<evidence type="ECO:0000259" key="4">
    <source>
        <dbReference type="Pfam" id="PF03088"/>
    </source>
</evidence>
<reference evidence="5 7" key="2">
    <citation type="journal article" date="2018" name="Microb. Genom.">
        <title>Deciphering the unexplored Leptospira diversity from soils uncovers genomic evolution to virulence.</title>
        <authorList>
            <person name="Thibeaux R."/>
            <person name="Iraola G."/>
            <person name="Ferres I."/>
            <person name="Bierque E."/>
            <person name="Girault D."/>
            <person name="Soupe-Gilbert M.E."/>
            <person name="Picardeau M."/>
            <person name="Goarant C."/>
        </authorList>
    </citation>
    <scope>NUCLEOTIDE SEQUENCE [LARGE SCALE GENOMIC DNA]</scope>
    <source>
        <strain evidence="5 7">ATI7-C-A5</strain>
    </source>
</reference>
<evidence type="ECO:0000313" key="6">
    <source>
        <dbReference type="EMBL" id="PJZ94249.1"/>
    </source>
</evidence>
<evidence type="ECO:0000256" key="1">
    <source>
        <dbReference type="ARBA" id="ARBA00009191"/>
    </source>
</evidence>
<comment type="caution">
    <text evidence="6">The sequence shown here is derived from an EMBL/GenBank/DDBJ whole genome shotgun (WGS) entry which is preliminary data.</text>
</comment>
<dbReference type="Pfam" id="PF20067">
    <property type="entry name" value="SSL_N"/>
    <property type="match status" value="1"/>
</dbReference>
<name>A0A2N0BCI2_9LEPT</name>
<reference evidence="6" key="1">
    <citation type="submission" date="2017-07" db="EMBL/GenBank/DDBJ databases">
        <title>Leptospira spp. isolated from tropical soils.</title>
        <authorList>
            <person name="Thibeaux R."/>
            <person name="Iraola G."/>
            <person name="Ferres I."/>
            <person name="Bierque E."/>
            <person name="Girault D."/>
            <person name="Soupe-Gilbert M.-E."/>
            <person name="Picardeau M."/>
            <person name="Goarant C."/>
        </authorList>
    </citation>
    <scope>NUCLEOTIDE SEQUENCE [LARGE SCALE GENOMIC DNA]</scope>
    <source>
        <strain evidence="6">ATI7-C-A5</strain>
    </source>
</reference>
<dbReference type="PANTHER" id="PTHR10426:SF88">
    <property type="entry name" value="ADIPOCYTE PLASMA MEMBRANE-ASSOCIATED PROTEIN HEMOMUCIN-RELATED"/>
    <property type="match status" value="1"/>
</dbReference>
<evidence type="ECO:0000313" key="5">
    <source>
        <dbReference type="EMBL" id="MDV6237659.1"/>
    </source>
</evidence>
<evidence type="ECO:0000313" key="7">
    <source>
        <dbReference type="Proteomes" id="UP000232122"/>
    </source>
</evidence>
<accession>A0A2N0BPC4</accession>
<feature type="domain" description="Strictosidine synthase conserved region" evidence="4">
    <location>
        <begin position="152"/>
        <end position="228"/>
    </location>
</feature>
<dbReference type="EMBL" id="NPEF01000022">
    <property type="protein sequence ID" value="PJZ94249.1"/>
    <property type="molecule type" value="Genomic_DNA"/>
</dbReference>
<dbReference type="OrthoDB" id="9775406at2"/>
<dbReference type="GO" id="GO:0016787">
    <property type="term" value="F:hydrolase activity"/>
    <property type="evidence" value="ECO:0007669"/>
    <property type="project" value="TreeGrafter"/>
</dbReference>
<sequence>MFRKFLLFLAVLVSVCSVFFGIVFIRSVGVSTEMYLADSPFELGKNNHLLEAEWTHKEILDRPYGIAIDSAGSIYTGTADRRIVRIRTNEKTETFALLDGRPLGLTFDQAGNLFVCVEETGIVKIDKNGNVQTVLSRLPDGTPLRFPHGIAVARDGRIFFTVSSVKHSWENSFLEELSAKPDGMILIADRDFSKLEILNEELFYPAGIALSGDERFLLVSEPFRHRISSVPLTGNKRGIEKFFLTNIPGIPALISHNSGVFWIGIPYYRNEILDRIQEYPEIKNLMSGLPPFFSVKNAPRGLAIATNDFGDVAANYQDFTGSSISGITAVMEHAGNIFLVSSTSGKIAKMKPVVEEIRFF</sequence>
<gene>
    <name evidence="5" type="ORF">CH379_018665</name>
    <name evidence="6" type="ORF">CH379_03665</name>
</gene>
<proteinExistence type="inferred from homology"/>
<dbReference type="SUPFAM" id="SSF63829">
    <property type="entry name" value="Calcium-dependent phosphotriesterase"/>
    <property type="match status" value="1"/>
</dbReference>
<organism evidence="6">
    <name type="scientific">Leptospira ellisii</name>
    <dbReference type="NCBI Taxonomy" id="2023197"/>
    <lineage>
        <taxon>Bacteria</taxon>
        <taxon>Pseudomonadati</taxon>
        <taxon>Spirochaetota</taxon>
        <taxon>Spirochaetia</taxon>
        <taxon>Leptospirales</taxon>
        <taxon>Leptospiraceae</taxon>
        <taxon>Leptospira</taxon>
    </lineage>
</organism>
<dbReference type="Pfam" id="PF03088">
    <property type="entry name" value="Str_synth"/>
    <property type="match status" value="1"/>
</dbReference>
<protein>
    <submittedName>
        <fullName evidence="5">SMP-30/gluconolactonase/LRE family protein</fullName>
    </submittedName>
    <submittedName>
        <fullName evidence="6">Strictosidine synthase</fullName>
    </submittedName>
</protein>
<evidence type="ECO:0000256" key="2">
    <source>
        <dbReference type="ARBA" id="ARBA00022553"/>
    </source>
</evidence>
<keyword evidence="2" id="KW-0597">Phosphoprotein</keyword>
<keyword evidence="3" id="KW-0325">Glycoprotein</keyword>
<dbReference type="AlphaFoldDB" id="A0A2N0BCI2"/>
<keyword evidence="7" id="KW-1185">Reference proteome</keyword>
<comment type="similarity">
    <text evidence="1">Belongs to the strictosidine synthase family.</text>
</comment>
<dbReference type="PANTHER" id="PTHR10426">
    <property type="entry name" value="STRICTOSIDINE SYNTHASE-RELATED"/>
    <property type="match status" value="1"/>
</dbReference>
<dbReference type="Proteomes" id="UP000232122">
    <property type="component" value="Unassembled WGS sequence"/>
</dbReference>
<dbReference type="Gene3D" id="2.120.10.30">
    <property type="entry name" value="TolB, C-terminal domain"/>
    <property type="match status" value="1"/>
</dbReference>